<dbReference type="Gene3D" id="1.20.5.4130">
    <property type="match status" value="1"/>
</dbReference>
<protein>
    <recommendedName>
        <fullName evidence="4">Disease resistance N-terminal domain-containing protein</fullName>
    </recommendedName>
</protein>
<evidence type="ECO:0000256" key="1">
    <source>
        <dbReference type="ARBA" id="ARBA00022737"/>
    </source>
</evidence>
<gene>
    <name evidence="5" type="ORF">TIFTF001_034421</name>
</gene>
<sequence length="72" mass="7969">MAEVLVATKLAVAVLSEAVQRIDDLLIREAASFSSVREDVESLRNELTRIKCFLEDAEHKAGTRQARPQLGC</sequence>
<keyword evidence="1" id="KW-0677">Repeat</keyword>
<keyword evidence="3" id="KW-0611">Plant defense</keyword>
<dbReference type="InterPro" id="IPR041118">
    <property type="entry name" value="Rx_N"/>
</dbReference>
<proteinExistence type="predicted"/>
<dbReference type="EMBL" id="BTGU01000227">
    <property type="protein sequence ID" value="GMN65346.1"/>
    <property type="molecule type" value="Genomic_DNA"/>
</dbReference>
<comment type="caution">
    <text evidence="5">The sequence shown here is derived from an EMBL/GenBank/DDBJ whole genome shotgun (WGS) entry which is preliminary data.</text>
</comment>
<evidence type="ECO:0000256" key="3">
    <source>
        <dbReference type="ARBA" id="ARBA00022821"/>
    </source>
</evidence>
<dbReference type="GO" id="GO:0006952">
    <property type="term" value="P:defense response"/>
    <property type="evidence" value="ECO:0007669"/>
    <property type="project" value="UniProtKB-KW"/>
</dbReference>
<dbReference type="Proteomes" id="UP001187192">
    <property type="component" value="Unassembled WGS sequence"/>
</dbReference>
<accession>A0AA88JAK1</accession>
<name>A0AA88JAK1_FICCA</name>
<keyword evidence="2" id="KW-0547">Nucleotide-binding</keyword>
<dbReference type="Pfam" id="PF18052">
    <property type="entry name" value="Rx_N"/>
    <property type="match status" value="1"/>
</dbReference>
<feature type="domain" description="Disease resistance N-terminal" evidence="4">
    <location>
        <begin position="14"/>
        <end position="64"/>
    </location>
</feature>
<dbReference type="GO" id="GO:0000166">
    <property type="term" value="F:nucleotide binding"/>
    <property type="evidence" value="ECO:0007669"/>
    <property type="project" value="UniProtKB-KW"/>
</dbReference>
<dbReference type="AlphaFoldDB" id="A0AA88JAK1"/>
<organism evidence="5 6">
    <name type="scientific">Ficus carica</name>
    <name type="common">Common fig</name>
    <dbReference type="NCBI Taxonomy" id="3494"/>
    <lineage>
        <taxon>Eukaryota</taxon>
        <taxon>Viridiplantae</taxon>
        <taxon>Streptophyta</taxon>
        <taxon>Embryophyta</taxon>
        <taxon>Tracheophyta</taxon>
        <taxon>Spermatophyta</taxon>
        <taxon>Magnoliopsida</taxon>
        <taxon>eudicotyledons</taxon>
        <taxon>Gunneridae</taxon>
        <taxon>Pentapetalae</taxon>
        <taxon>rosids</taxon>
        <taxon>fabids</taxon>
        <taxon>Rosales</taxon>
        <taxon>Moraceae</taxon>
        <taxon>Ficeae</taxon>
        <taxon>Ficus</taxon>
    </lineage>
</organism>
<evidence type="ECO:0000259" key="4">
    <source>
        <dbReference type="Pfam" id="PF18052"/>
    </source>
</evidence>
<keyword evidence="6" id="KW-1185">Reference proteome</keyword>
<evidence type="ECO:0000313" key="6">
    <source>
        <dbReference type="Proteomes" id="UP001187192"/>
    </source>
</evidence>
<evidence type="ECO:0000256" key="2">
    <source>
        <dbReference type="ARBA" id="ARBA00022741"/>
    </source>
</evidence>
<evidence type="ECO:0000313" key="5">
    <source>
        <dbReference type="EMBL" id="GMN65346.1"/>
    </source>
</evidence>
<reference evidence="5" key="1">
    <citation type="submission" date="2023-07" db="EMBL/GenBank/DDBJ databases">
        <title>draft genome sequence of fig (Ficus carica).</title>
        <authorList>
            <person name="Takahashi T."/>
            <person name="Nishimura K."/>
        </authorList>
    </citation>
    <scope>NUCLEOTIDE SEQUENCE</scope>
</reference>